<dbReference type="InterPro" id="IPR023031">
    <property type="entry name" value="OPRT"/>
</dbReference>
<reference evidence="8 9" key="1">
    <citation type="submission" date="2017-08" db="EMBL/GenBank/DDBJ databases">
        <authorList>
            <person name="de Groot N.N."/>
        </authorList>
    </citation>
    <scope>NUCLEOTIDE SEQUENCE [LARGE SCALE GENOMIC DNA]</scope>
    <source>
        <strain evidence="8 9">JC228</strain>
    </source>
</reference>
<dbReference type="GO" id="GO:0000287">
    <property type="term" value="F:magnesium ion binding"/>
    <property type="evidence" value="ECO:0007669"/>
    <property type="project" value="UniProtKB-UniRule"/>
</dbReference>
<feature type="binding site" evidence="6">
    <location>
        <position position="94"/>
    </location>
    <ligand>
        <name>5-phospho-alpha-D-ribose 1-diphosphate</name>
        <dbReference type="ChEBI" id="CHEBI:58017"/>
        <note>ligand shared between dimeric partners</note>
    </ligand>
</feature>
<keyword evidence="6" id="KW-0460">Magnesium</keyword>
<dbReference type="SUPFAM" id="SSF53271">
    <property type="entry name" value="PRTase-like"/>
    <property type="match status" value="1"/>
</dbReference>
<feature type="binding site" evidence="6">
    <location>
        <position position="124"/>
    </location>
    <ligand>
        <name>orotate</name>
        <dbReference type="ChEBI" id="CHEBI:30839"/>
    </ligand>
</feature>
<dbReference type="Pfam" id="PF00156">
    <property type="entry name" value="Pribosyltran"/>
    <property type="match status" value="1"/>
</dbReference>
<dbReference type="RefSeq" id="WP_097159526.1">
    <property type="nucleotide sequence ID" value="NZ_JBEPMQ010000007.1"/>
</dbReference>
<organism evidence="8 9">
    <name type="scientific">Bacillus oleivorans</name>
    <dbReference type="NCBI Taxonomy" id="1448271"/>
    <lineage>
        <taxon>Bacteria</taxon>
        <taxon>Bacillati</taxon>
        <taxon>Bacillota</taxon>
        <taxon>Bacilli</taxon>
        <taxon>Bacillales</taxon>
        <taxon>Bacillaceae</taxon>
        <taxon>Bacillus</taxon>
    </lineage>
</organism>
<evidence type="ECO:0000313" key="8">
    <source>
        <dbReference type="EMBL" id="SNX73513.1"/>
    </source>
</evidence>
<dbReference type="InterPro" id="IPR029057">
    <property type="entry name" value="PRTase-like"/>
</dbReference>
<dbReference type="PANTHER" id="PTHR19278:SF9">
    <property type="entry name" value="URIDINE 5'-MONOPHOSPHATE SYNTHASE"/>
    <property type="match status" value="1"/>
</dbReference>
<protein>
    <recommendedName>
        <fullName evidence="2 6">Orotate phosphoribosyltransferase</fullName>
        <shortName evidence="6">OPRT</shortName>
        <shortName evidence="6">OPRTase</shortName>
        <ecNumber evidence="2 6">2.4.2.10</ecNumber>
    </recommendedName>
</protein>
<evidence type="ECO:0000313" key="9">
    <source>
        <dbReference type="Proteomes" id="UP000219546"/>
    </source>
</evidence>
<evidence type="ECO:0000259" key="7">
    <source>
        <dbReference type="Pfam" id="PF00156"/>
    </source>
</evidence>
<comment type="caution">
    <text evidence="6">Lacks conserved residue(s) required for the propagation of feature annotation.</text>
</comment>
<dbReference type="InterPro" id="IPR000836">
    <property type="entry name" value="PRTase_dom"/>
</dbReference>
<name>A0A285D2U8_9BACI</name>
<dbReference type="Gene3D" id="3.40.50.2020">
    <property type="match status" value="1"/>
</dbReference>
<dbReference type="UniPathway" id="UPA00070">
    <property type="reaction ID" value="UER00119"/>
</dbReference>
<evidence type="ECO:0000256" key="2">
    <source>
        <dbReference type="ARBA" id="ARBA00011971"/>
    </source>
</evidence>
<keyword evidence="9" id="KW-1185">Reference proteome</keyword>
<evidence type="ECO:0000256" key="1">
    <source>
        <dbReference type="ARBA" id="ARBA00004889"/>
    </source>
</evidence>
<comment type="similarity">
    <text evidence="6">Belongs to the purine/pyrimidine phosphoribosyltransferase family. PyrE subfamily.</text>
</comment>
<dbReference type="AlphaFoldDB" id="A0A285D2U8"/>
<sequence>MSYEVAKQLLDIGAVELRPKEPFTLSSGLLSPIYCDNRLTLSFPSVRKFIAEQLAETIKENFPSVTHISGTATAGIPHAAFVSEKLDLPMSYVRGESKGHGRKNQIEGLIKVDDQVVVIEDLISTGKSLIKAVQALREGGVNVLGTVSIFTYGLQKGIDQFKEHDILNFSICTFPELIEAALDINAISEEDVKTLHTWQQDPENWG</sequence>
<comment type="subunit">
    <text evidence="6">Homodimer.</text>
</comment>
<feature type="binding site" evidence="6">
    <location>
        <position position="100"/>
    </location>
    <ligand>
        <name>5-phospho-alpha-D-ribose 1-diphosphate</name>
        <dbReference type="ChEBI" id="CHEBI:58017"/>
        <note>ligand shared between dimeric partners</note>
    </ligand>
</feature>
<keyword evidence="3 6" id="KW-0328">Glycosyltransferase</keyword>
<accession>A0A285D2U8</accession>
<dbReference type="EMBL" id="OAOP01000007">
    <property type="protein sequence ID" value="SNX73513.1"/>
    <property type="molecule type" value="Genomic_DNA"/>
</dbReference>
<dbReference type="CDD" id="cd06223">
    <property type="entry name" value="PRTases_typeI"/>
    <property type="match status" value="1"/>
</dbReference>
<dbReference type="GO" id="GO:0019856">
    <property type="term" value="P:pyrimidine nucleobase biosynthetic process"/>
    <property type="evidence" value="ECO:0007669"/>
    <property type="project" value="TreeGrafter"/>
</dbReference>
<dbReference type="NCBIfam" id="TIGR00336">
    <property type="entry name" value="pyrE"/>
    <property type="match status" value="1"/>
</dbReference>
<evidence type="ECO:0000256" key="6">
    <source>
        <dbReference type="HAMAP-Rule" id="MF_01208"/>
    </source>
</evidence>
<feature type="binding site" description="in other chain" evidence="6">
    <location>
        <begin position="120"/>
        <end position="128"/>
    </location>
    <ligand>
        <name>5-phospho-alpha-D-ribose 1-diphosphate</name>
        <dbReference type="ChEBI" id="CHEBI:58017"/>
        <note>ligand shared between dimeric partners</note>
    </ligand>
</feature>
<dbReference type="GO" id="GO:0004588">
    <property type="term" value="F:orotate phosphoribosyltransferase activity"/>
    <property type="evidence" value="ECO:0007669"/>
    <property type="project" value="UniProtKB-UniRule"/>
</dbReference>
<evidence type="ECO:0000256" key="3">
    <source>
        <dbReference type="ARBA" id="ARBA00022676"/>
    </source>
</evidence>
<dbReference type="OrthoDB" id="9802134at2"/>
<proteinExistence type="inferred from homology"/>
<evidence type="ECO:0000256" key="4">
    <source>
        <dbReference type="ARBA" id="ARBA00022679"/>
    </source>
</evidence>
<feature type="binding site" evidence="6">
    <location>
        <position position="98"/>
    </location>
    <ligand>
        <name>5-phospho-alpha-D-ribose 1-diphosphate</name>
        <dbReference type="ChEBI" id="CHEBI:58017"/>
        <note>ligand shared between dimeric partners</note>
    </ligand>
</feature>
<dbReference type="Proteomes" id="UP000219546">
    <property type="component" value="Unassembled WGS sequence"/>
</dbReference>
<keyword evidence="5 6" id="KW-0665">Pyrimidine biosynthesis</keyword>
<dbReference type="GO" id="GO:0044205">
    <property type="term" value="P:'de novo' UMP biosynthetic process"/>
    <property type="evidence" value="ECO:0007669"/>
    <property type="project" value="UniProtKB-UniRule"/>
</dbReference>
<dbReference type="PANTHER" id="PTHR19278">
    <property type="entry name" value="OROTATE PHOSPHORIBOSYLTRANSFERASE"/>
    <property type="match status" value="1"/>
</dbReference>
<comment type="cofactor">
    <cofactor evidence="6">
        <name>Mg(2+)</name>
        <dbReference type="ChEBI" id="CHEBI:18420"/>
    </cofactor>
</comment>
<dbReference type="InterPro" id="IPR004467">
    <property type="entry name" value="Or_phspho_trans_dom"/>
</dbReference>
<evidence type="ECO:0000256" key="5">
    <source>
        <dbReference type="ARBA" id="ARBA00022975"/>
    </source>
</evidence>
<comment type="pathway">
    <text evidence="1 6">Pyrimidine metabolism; UMP biosynthesis via de novo pathway; UMP from orotate: step 1/2.</text>
</comment>
<dbReference type="HAMAP" id="MF_01208">
    <property type="entry name" value="PyrE"/>
    <property type="match status" value="1"/>
</dbReference>
<keyword evidence="4 6" id="KW-0808">Transferase</keyword>
<gene>
    <name evidence="6" type="primary">pyrE</name>
    <name evidence="8" type="ORF">SAMN05877753_107102</name>
</gene>
<feature type="domain" description="Phosphoribosyltransferase" evidence="7">
    <location>
        <begin position="51"/>
        <end position="151"/>
    </location>
</feature>
<comment type="function">
    <text evidence="6">Catalyzes the transfer of a ribosyl phosphate group from 5-phosphoribose 1-diphosphate to orotate, leading to the formation of orotidine monophosphate (OMP).</text>
</comment>
<comment type="catalytic activity">
    <reaction evidence="6">
        <text>orotidine 5'-phosphate + diphosphate = orotate + 5-phospho-alpha-D-ribose 1-diphosphate</text>
        <dbReference type="Rhea" id="RHEA:10380"/>
        <dbReference type="ChEBI" id="CHEBI:30839"/>
        <dbReference type="ChEBI" id="CHEBI:33019"/>
        <dbReference type="ChEBI" id="CHEBI:57538"/>
        <dbReference type="ChEBI" id="CHEBI:58017"/>
        <dbReference type="EC" id="2.4.2.10"/>
    </reaction>
</comment>
<dbReference type="EC" id="2.4.2.10" evidence="2 6"/>